<dbReference type="Pfam" id="PF00227">
    <property type="entry name" value="Proteasome"/>
    <property type="match status" value="1"/>
</dbReference>
<dbReference type="SUPFAM" id="SSF56235">
    <property type="entry name" value="N-terminal nucleophile aminohydrolases (Ntn hydrolases)"/>
    <property type="match status" value="1"/>
</dbReference>
<reference evidence="5 6" key="1">
    <citation type="journal article" date="2017" name="Int. J. Parasitol.">
        <title>The genome of the protozoan parasite Cystoisospora suis and a reverse vaccinology approach to identify vaccine candidates.</title>
        <authorList>
            <person name="Palmieri N."/>
            <person name="Shrestha A."/>
            <person name="Ruttkowski B."/>
            <person name="Beck T."/>
            <person name="Vogl C."/>
            <person name="Tomley F."/>
            <person name="Blake D.P."/>
            <person name="Joachim A."/>
        </authorList>
    </citation>
    <scope>NUCLEOTIDE SEQUENCE [LARGE SCALE GENOMIC DNA]</scope>
    <source>
        <strain evidence="5 6">Wien I</strain>
    </source>
</reference>
<dbReference type="InterPro" id="IPR050115">
    <property type="entry name" value="Proteasome_alpha"/>
</dbReference>
<comment type="caution">
    <text evidence="5">The sequence shown here is derived from an EMBL/GenBank/DDBJ whole genome shotgun (WGS) entry which is preliminary data.</text>
</comment>
<evidence type="ECO:0000259" key="4">
    <source>
        <dbReference type="PROSITE" id="PS00388"/>
    </source>
</evidence>
<dbReference type="GO" id="GO:0006511">
    <property type="term" value="P:ubiquitin-dependent protein catabolic process"/>
    <property type="evidence" value="ECO:0007669"/>
    <property type="project" value="InterPro"/>
</dbReference>
<evidence type="ECO:0000313" key="6">
    <source>
        <dbReference type="Proteomes" id="UP000221165"/>
    </source>
</evidence>
<dbReference type="RefSeq" id="XP_067918669.1">
    <property type="nucleotide sequence ID" value="XM_068069355.1"/>
</dbReference>
<dbReference type="Pfam" id="PF10584">
    <property type="entry name" value="Proteasome_A_N"/>
    <property type="match status" value="1"/>
</dbReference>
<sequence length="260" mass="28020">MAGTGAGYDLSVSTFSPDGRVFQVEYACKAVDNSGLCMALVCRDGIVFAVEKPKPSPLLLPTSLRRISAVTKTIGIAVAGLAADGRQIVTRARQEAEEYHRTFGVDISGGVLAERIGLFMHAYSLYWSVRPFGASVLIGALRQEQEEPGTPVQFKGEIYCVDAGGCCSKYRATALGKGRPSAKTELEKLNLDALTMTDAVDALTKIFLSVDDEGRKDGKVEIEVGMIGADTCGCFRTLPTDQVHESVRRAREALDEMEDD</sequence>
<accession>A0A2C6KKJ7</accession>
<comment type="subcellular location">
    <subcellularLocation>
        <location evidence="3">Cytoplasm</location>
    </subcellularLocation>
    <subcellularLocation>
        <location evidence="3">Nucleus</location>
    </subcellularLocation>
</comment>
<keyword evidence="3" id="KW-0963">Cytoplasm</keyword>
<dbReference type="InterPro" id="IPR000426">
    <property type="entry name" value="Proteasome_asu_N"/>
</dbReference>
<dbReference type="GO" id="GO:0005737">
    <property type="term" value="C:cytoplasm"/>
    <property type="evidence" value="ECO:0007669"/>
    <property type="project" value="UniProtKB-SubCell"/>
</dbReference>
<dbReference type="InterPro" id="IPR029055">
    <property type="entry name" value="Ntn_hydrolases_N"/>
</dbReference>
<comment type="subunit">
    <text evidence="3">The 26S proteasome consists of a 20S proteasome core and two 19S regulatory subunits.</text>
</comment>
<dbReference type="PROSITE" id="PS51475">
    <property type="entry name" value="PROTEASOME_ALPHA_2"/>
    <property type="match status" value="1"/>
</dbReference>
<evidence type="ECO:0000256" key="1">
    <source>
        <dbReference type="ARBA" id="ARBA00022942"/>
    </source>
</evidence>
<dbReference type="SMART" id="SM00948">
    <property type="entry name" value="Proteasome_A_N"/>
    <property type="match status" value="1"/>
</dbReference>
<dbReference type="OrthoDB" id="330662at2759"/>
<dbReference type="GO" id="GO:0005634">
    <property type="term" value="C:nucleus"/>
    <property type="evidence" value="ECO:0007669"/>
    <property type="project" value="UniProtKB-SubCell"/>
</dbReference>
<dbReference type="AlphaFoldDB" id="A0A2C6KKJ7"/>
<gene>
    <name evidence="5" type="ORF">CSUI_009239</name>
</gene>
<dbReference type="PANTHER" id="PTHR11599">
    <property type="entry name" value="PROTEASOME SUBUNIT ALPHA/BETA"/>
    <property type="match status" value="1"/>
</dbReference>
<dbReference type="InterPro" id="IPR001353">
    <property type="entry name" value="Proteasome_sua/b"/>
</dbReference>
<evidence type="ECO:0000256" key="3">
    <source>
        <dbReference type="RuleBase" id="RU000551"/>
    </source>
</evidence>
<dbReference type="InterPro" id="IPR023332">
    <property type="entry name" value="Proteasome_alpha-type"/>
</dbReference>
<dbReference type="VEuPathDB" id="ToxoDB:CSUI_009239"/>
<name>A0A2C6KKJ7_9APIC</name>
<organism evidence="5 6">
    <name type="scientific">Cystoisospora suis</name>
    <dbReference type="NCBI Taxonomy" id="483139"/>
    <lineage>
        <taxon>Eukaryota</taxon>
        <taxon>Sar</taxon>
        <taxon>Alveolata</taxon>
        <taxon>Apicomplexa</taxon>
        <taxon>Conoidasida</taxon>
        <taxon>Coccidia</taxon>
        <taxon>Eucoccidiorida</taxon>
        <taxon>Eimeriorina</taxon>
        <taxon>Sarcocystidae</taxon>
        <taxon>Cystoisospora</taxon>
    </lineage>
</organism>
<dbReference type="Gene3D" id="3.60.20.10">
    <property type="entry name" value="Glutamine Phosphoribosylpyrophosphate, subunit 1, domain 1"/>
    <property type="match status" value="1"/>
</dbReference>
<protein>
    <recommendedName>
        <fullName evidence="3">Proteasome subunit alpha type</fullName>
    </recommendedName>
</protein>
<comment type="similarity">
    <text evidence="2 3">Belongs to the peptidase T1A family.</text>
</comment>
<feature type="domain" description="Proteasome alpha-type subunits" evidence="4">
    <location>
        <begin position="8"/>
        <end position="30"/>
    </location>
</feature>
<dbReference type="GO" id="GO:0019773">
    <property type="term" value="C:proteasome core complex, alpha-subunit complex"/>
    <property type="evidence" value="ECO:0007669"/>
    <property type="project" value="UniProtKB-UniRule"/>
</dbReference>
<evidence type="ECO:0000256" key="2">
    <source>
        <dbReference type="PROSITE-ProRule" id="PRU00808"/>
    </source>
</evidence>
<keyword evidence="3" id="KW-0539">Nucleus</keyword>
<dbReference type="GeneID" id="94432566"/>
<dbReference type="EMBL" id="MIGC01005441">
    <property type="protein sequence ID" value="PHJ16944.1"/>
    <property type="molecule type" value="Genomic_DNA"/>
</dbReference>
<keyword evidence="1 2" id="KW-0647">Proteasome</keyword>
<dbReference type="PROSITE" id="PS00388">
    <property type="entry name" value="PROTEASOME_ALPHA_1"/>
    <property type="match status" value="1"/>
</dbReference>
<evidence type="ECO:0000313" key="5">
    <source>
        <dbReference type="EMBL" id="PHJ16944.1"/>
    </source>
</evidence>
<dbReference type="Proteomes" id="UP000221165">
    <property type="component" value="Unassembled WGS sequence"/>
</dbReference>
<keyword evidence="6" id="KW-1185">Reference proteome</keyword>
<proteinExistence type="inferred from homology"/>